<dbReference type="AlphaFoldDB" id="A0A0N4UK17"/>
<gene>
    <name evidence="1" type="ORF">DME_LOCUS2163</name>
</gene>
<dbReference type="WBParaSite" id="DME_0000803801-mRNA-1">
    <property type="protein sequence ID" value="DME_0000803801-mRNA-1"/>
    <property type="gene ID" value="DME_0000803801"/>
</dbReference>
<accession>A0A0N4UK17</accession>
<evidence type="ECO:0000313" key="4">
    <source>
        <dbReference type="WBParaSite" id="DME_0000803801-mRNA-1"/>
    </source>
</evidence>
<dbReference type="Proteomes" id="UP000274756">
    <property type="component" value="Unassembled WGS sequence"/>
</dbReference>
<dbReference type="OrthoDB" id="5548448at2759"/>
<dbReference type="EMBL" id="UYYG01000048">
    <property type="protein sequence ID" value="VDN52190.1"/>
    <property type="molecule type" value="Genomic_DNA"/>
</dbReference>
<sequence>MVTVGSDALYSVICCDRDAFTQFVNSLLCREENVNMRPRLEEAFRPLLECTVVGPPSRKNMMTFRLRFEKFLNAIAGILVVE</sequence>
<proteinExistence type="predicted"/>
<evidence type="ECO:0000313" key="1">
    <source>
        <dbReference type="EMBL" id="VDN52190.1"/>
    </source>
</evidence>
<dbReference type="STRING" id="318479.A0A0N4UK17"/>
<evidence type="ECO:0000313" key="3">
    <source>
        <dbReference type="Proteomes" id="UP000274756"/>
    </source>
</evidence>
<protein>
    <submittedName>
        <fullName evidence="4">Cyclic nucleotide-binding domain-containing protein</fullName>
    </submittedName>
</protein>
<dbReference type="Proteomes" id="UP000038040">
    <property type="component" value="Unplaced"/>
</dbReference>
<organism evidence="2 4">
    <name type="scientific">Dracunculus medinensis</name>
    <name type="common">Guinea worm</name>
    <dbReference type="NCBI Taxonomy" id="318479"/>
    <lineage>
        <taxon>Eukaryota</taxon>
        <taxon>Metazoa</taxon>
        <taxon>Ecdysozoa</taxon>
        <taxon>Nematoda</taxon>
        <taxon>Chromadorea</taxon>
        <taxon>Rhabditida</taxon>
        <taxon>Spirurina</taxon>
        <taxon>Dracunculoidea</taxon>
        <taxon>Dracunculidae</taxon>
        <taxon>Dracunculus</taxon>
    </lineage>
</organism>
<reference evidence="1 3" key="2">
    <citation type="submission" date="2018-11" db="EMBL/GenBank/DDBJ databases">
        <authorList>
            <consortium name="Pathogen Informatics"/>
        </authorList>
    </citation>
    <scope>NUCLEOTIDE SEQUENCE [LARGE SCALE GENOMIC DNA]</scope>
</reference>
<reference evidence="4" key="1">
    <citation type="submission" date="2017-02" db="UniProtKB">
        <authorList>
            <consortium name="WormBaseParasite"/>
        </authorList>
    </citation>
    <scope>IDENTIFICATION</scope>
</reference>
<name>A0A0N4UK17_DRAME</name>
<keyword evidence="3" id="KW-1185">Reference proteome</keyword>
<evidence type="ECO:0000313" key="2">
    <source>
        <dbReference type="Proteomes" id="UP000038040"/>
    </source>
</evidence>